<evidence type="ECO:0000256" key="1">
    <source>
        <dbReference type="SAM" id="Phobius"/>
    </source>
</evidence>
<evidence type="ECO:0000313" key="2">
    <source>
        <dbReference type="EMBL" id="KER06819.1"/>
    </source>
</evidence>
<dbReference type="AlphaFoldDB" id="A0A081S7B6"/>
<reference evidence="2 3" key="1">
    <citation type="submission" date="2014-06" db="EMBL/GenBank/DDBJ databases">
        <authorList>
            <person name="Ngugi D.K."/>
            <person name="Blom J."/>
            <person name="Alam I."/>
            <person name="Rashid M."/>
            <person name="Ba Alawi W."/>
            <person name="Zhang G."/>
            <person name="Hikmawan T."/>
            <person name="Guan Y."/>
            <person name="Antunes A."/>
            <person name="Siam R."/>
            <person name="Eldorry H."/>
            <person name="Bajic V."/>
            <person name="Stingl U."/>
        </authorList>
    </citation>
    <scope>NUCLEOTIDE SEQUENCE [LARGE SCALE GENOMIC DNA]</scope>
    <source>
        <strain evidence="2">SCGC AAA799-E16</strain>
    </source>
</reference>
<gene>
    <name evidence="2" type="ORF">AAA799E16_00546</name>
</gene>
<feature type="transmembrane region" description="Helical" evidence="1">
    <location>
        <begin position="133"/>
        <end position="153"/>
    </location>
</feature>
<protein>
    <submittedName>
        <fullName evidence="2">Integral membrane DUF95 protein</fullName>
    </submittedName>
</protein>
<dbReference type="EMBL" id="JNVL01000005">
    <property type="protein sequence ID" value="KER06819.1"/>
    <property type="molecule type" value="Genomic_DNA"/>
</dbReference>
<organism evidence="2 3">
    <name type="scientific">Marine Group I thaumarchaeote SCGC AAA799-E16</name>
    <dbReference type="NCBI Taxonomy" id="1502292"/>
    <lineage>
        <taxon>Archaea</taxon>
        <taxon>Nitrososphaerota</taxon>
        <taxon>Marine Group I</taxon>
    </lineage>
</organism>
<feature type="transmembrane region" description="Helical" evidence="1">
    <location>
        <begin position="58"/>
        <end position="82"/>
    </location>
</feature>
<dbReference type="InterPro" id="IPR002798">
    <property type="entry name" value="SpoIIM-like"/>
</dbReference>
<sequence>MGIFAGTYQIGSMSTVSQEEADTFMSEFEELVMDIDGFGIFAHNTTIALPMFIPGFGVAWGLFSAWSTGFAFAAITTTAPILEQVPPLAILFLSPFGLMELTAYSLGISRSFILIRAITKKIDLRTFIKPTSIEIGVVVGLLLVGGYLEIYMIELAQEQGFEMPGLDI</sequence>
<proteinExistence type="predicted"/>
<dbReference type="Proteomes" id="UP000028027">
    <property type="component" value="Unassembled WGS sequence"/>
</dbReference>
<comment type="caution">
    <text evidence="2">The sequence shown here is derived from an EMBL/GenBank/DDBJ whole genome shotgun (WGS) entry which is preliminary data.</text>
</comment>
<keyword evidence="1" id="KW-0812">Transmembrane</keyword>
<feature type="transmembrane region" description="Helical" evidence="1">
    <location>
        <begin position="88"/>
        <end position="113"/>
    </location>
</feature>
<dbReference type="PATRIC" id="fig|1502292.3.peg.478"/>
<keyword evidence="1" id="KW-1133">Transmembrane helix</keyword>
<dbReference type="Pfam" id="PF01944">
    <property type="entry name" value="SpoIIM"/>
    <property type="match status" value="1"/>
</dbReference>
<keyword evidence="3" id="KW-1185">Reference proteome</keyword>
<keyword evidence="1" id="KW-0472">Membrane</keyword>
<name>A0A081S7B6_9ARCH</name>
<accession>A0A081S7B6</accession>
<evidence type="ECO:0000313" key="3">
    <source>
        <dbReference type="Proteomes" id="UP000028027"/>
    </source>
</evidence>